<dbReference type="Gene3D" id="3.30.1450.10">
    <property type="match status" value="1"/>
</dbReference>
<reference evidence="4 5" key="1">
    <citation type="journal article" date="2012" name="J. Bacteriol.">
        <title>Complete Genome Sequence of Leptospirillum ferrooxidans Strain C2-3, Isolated from a Fresh Volcanic Ash Deposit on the Island of Miyake, Japan.</title>
        <authorList>
            <person name="Fujimura R."/>
            <person name="Sato Y."/>
            <person name="Nishizawa T."/>
            <person name="Oshima K."/>
            <person name="Kim S.-W."/>
            <person name="Hattori M."/>
            <person name="Kamijo T."/>
            <person name="Ohta H."/>
        </authorList>
    </citation>
    <scope>NUCLEOTIDE SEQUENCE [LARGE SCALE GENOMIC DNA]</scope>
    <source>
        <strain evidence="4 5">C2-3</strain>
    </source>
</reference>
<dbReference type="KEGG" id="lfc:LFE_2068"/>
<accession>I0IR43</accession>
<dbReference type="OrthoDB" id="7160681at2"/>
<keyword evidence="5" id="KW-1185">Reference proteome</keyword>
<keyword evidence="1" id="KW-0732">Signal</keyword>
<organism evidence="4 5">
    <name type="scientific">Leptospirillum ferrooxidans (strain C2-3)</name>
    <dbReference type="NCBI Taxonomy" id="1162668"/>
    <lineage>
        <taxon>Bacteria</taxon>
        <taxon>Pseudomonadati</taxon>
        <taxon>Nitrospirota</taxon>
        <taxon>Nitrospiria</taxon>
        <taxon>Nitrospirales</taxon>
        <taxon>Nitrospiraceae</taxon>
        <taxon>Leptospirillum</taxon>
    </lineage>
</organism>
<protein>
    <recommendedName>
        <fullName evidence="3">Outer membrane protein assembly factor BamE domain-containing protein</fullName>
    </recommendedName>
</protein>
<dbReference type="EMBL" id="AP012342">
    <property type="protein sequence ID" value="BAM07742.1"/>
    <property type="molecule type" value="Genomic_DNA"/>
</dbReference>
<dbReference type="AlphaFoldDB" id="I0IR43"/>
<dbReference type="Pfam" id="PF04355">
    <property type="entry name" value="BamE"/>
    <property type="match status" value="1"/>
</dbReference>
<reference evidence="5" key="2">
    <citation type="submission" date="2012-03" db="EMBL/GenBank/DDBJ databases">
        <title>The complete genome sequence of the pioneer microbe on fresh volcanic deposit, Leptospirillum ferrooxidans strain C2-3.</title>
        <authorList>
            <person name="Fujimura R."/>
            <person name="Sato Y."/>
            <person name="Nishizawa T."/>
            <person name="Nanba K."/>
            <person name="Oshima K."/>
            <person name="Hattori M."/>
            <person name="Kamijo T."/>
            <person name="Ohta H."/>
        </authorList>
    </citation>
    <scope>NUCLEOTIDE SEQUENCE [LARGE SCALE GENOMIC DNA]</scope>
    <source>
        <strain evidence="5">C2-3</strain>
    </source>
</reference>
<proteinExistence type="predicted"/>
<dbReference type="PATRIC" id="fig|1162668.3.peg.2452"/>
<dbReference type="Proteomes" id="UP000007382">
    <property type="component" value="Chromosome"/>
</dbReference>
<dbReference type="PROSITE" id="PS51257">
    <property type="entry name" value="PROKAR_LIPOPROTEIN"/>
    <property type="match status" value="1"/>
</dbReference>
<evidence type="ECO:0000259" key="3">
    <source>
        <dbReference type="Pfam" id="PF04355"/>
    </source>
</evidence>
<sequence length="122" mass="13584">MKQPPKLYNRRGSVVPYGFAISLCLVLLLSSGCTSEEGTRVSSVSLMKLKTGVSTMADVKNTLGAPDRVEKRFGEQVWIYRHRVIKGLFYRHITGKNIAISFDEKGVIRQVRSSSVDSSEAF</sequence>
<evidence type="ECO:0000256" key="2">
    <source>
        <dbReference type="ARBA" id="ARBA00023136"/>
    </source>
</evidence>
<feature type="domain" description="Outer membrane protein assembly factor BamE" evidence="3">
    <location>
        <begin position="39"/>
        <end position="110"/>
    </location>
</feature>
<evidence type="ECO:0000313" key="5">
    <source>
        <dbReference type="Proteomes" id="UP000007382"/>
    </source>
</evidence>
<keyword evidence="2" id="KW-0472">Membrane</keyword>
<dbReference type="InterPro" id="IPR037873">
    <property type="entry name" value="BamE-like"/>
</dbReference>
<dbReference type="STRING" id="1162668.LFE_2068"/>
<dbReference type="GO" id="GO:0019867">
    <property type="term" value="C:outer membrane"/>
    <property type="evidence" value="ECO:0007669"/>
    <property type="project" value="InterPro"/>
</dbReference>
<evidence type="ECO:0000256" key="1">
    <source>
        <dbReference type="ARBA" id="ARBA00022729"/>
    </source>
</evidence>
<dbReference type="RefSeq" id="WP_014450226.1">
    <property type="nucleotide sequence ID" value="NC_017094.1"/>
</dbReference>
<dbReference type="HOGENOM" id="CLU_139105_0_0_0"/>
<name>I0IR43_LEPFC</name>
<dbReference type="InterPro" id="IPR007450">
    <property type="entry name" value="BamE_dom"/>
</dbReference>
<gene>
    <name evidence="4" type="ordered locus">LFE_2068</name>
</gene>
<evidence type="ECO:0000313" key="4">
    <source>
        <dbReference type="EMBL" id="BAM07742.1"/>
    </source>
</evidence>